<keyword evidence="1" id="KW-1133">Transmembrane helix</keyword>
<reference evidence="2 3" key="1">
    <citation type="submission" date="2014-07" db="EMBL/GenBank/DDBJ databases">
        <title>Genome of Chryseobacterium soli DSM 19298.</title>
        <authorList>
            <person name="Stropko S.J."/>
            <person name="Pipes S.E."/>
            <person name="Newman J."/>
        </authorList>
    </citation>
    <scope>NUCLEOTIDE SEQUENCE [LARGE SCALE GENOMIC DNA]</scope>
    <source>
        <strain evidence="2 3">DSM 19298</strain>
    </source>
</reference>
<evidence type="ECO:0000256" key="1">
    <source>
        <dbReference type="SAM" id="Phobius"/>
    </source>
</evidence>
<dbReference type="OrthoDB" id="1261292at2"/>
<keyword evidence="1" id="KW-0812">Transmembrane</keyword>
<dbReference type="AlphaFoldDB" id="A0A086A4S7"/>
<evidence type="ECO:0000313" key="2">
    <source>
        <dbReference type="EMBL" id="KFF11691.1"/>
    </source>
</evidence>
<dbReference type="EMBL" id="JPRH01000006">
    <property type="protein sequence ID" value="KFF11691.1"/>
    <property type="molecule type" value="Genomic_DNA"/>
</dbReference>
<comment type="caution">
    <text evidence="2">The sequence shown here is derived from an EMBL/GenBank/DDBJ whole genome shotgun (WGS) entry which is preliminary data.</text>
</comment>
<sequence length="124" mass="14629">MENNFNIEVDKSSKKTIIIFIVFFGCILLSTIVYLIVTSNSSIKKQLLSIERYTRVIEIYNNREEHNFLYVKYSNGTQKILEFPYQVGDSVSKKKGDSIEYIFRKDSIIENNFFEESRKNGYLK</sequence>
<feature type="transmembrane region" description="Helical" evidence="1">
    <location>
        <begin position="17"/>
        <end position="37"/>
    </location>
</feature>
<keyword evidence="3" id="KW-1185">Reference proteome</keyword>
<proteinExistence type="predicted"/>
<accession>A0A086A4S7</accession>
<dbReference type="RefSeq" id="WP_034713052.1">
    <property type="nucleotide sequence ID" value="NZ_JAODPJ010000007.1"/>
</dbReference>
<dbReference type="Proteomes" id="UP000028705">
    <property type="component" value="Unassembled WGS sequence"/>
</dbReference>
<dbReference type="eggNOG" id="ENOG50311QN">
    <property type="taxonomic scope" value="Bacteria"/>
</dbReference>
<organism evidence="2 3">
    <name type="scientific">Chryseobacterium soli</name>
    <dbReference type="NCBI Taxonomy" id="445961"/>
    <lineage>
        <taxon>Bacteria</taxon>
        <taxon>Pseudomonadati</taxon>
        <taxon>Bacteroidota</taxon>
        <taxon>Flavobacteriia</taxon>
        <taxon>Flavobacteriales</taxon>
        <taxon>Weeksellaceae</taxon>
        <taxon>Chryseobacterium group</taxon>
        <taxon>Chryseobacterium</taxon>
    </lineage>
</organism>
<name>A0A086A4S7_9FLAO</name>
<evidence type="ECO:0000313" key="3">
    <source>
        <dbReference type="Proteomes" id="UP000028705"/>
    </source>
</evidence>
<protein>
    <submittedName>
        <fullName evidence="2">Uncharacterized protein</fullName>
    </submittedName>
</protein>
<gene>
    <name evidence="2" type="ORF">IW15_15915</name>
</gene>
<keyword evidence="1" id="KW-0472">Membrane</keyword>